<name>A0AA40BZJ5_9PEZI</name>
<feature type="region of interest" description="Disordered" evidence="1">
    <location>
        <begin position="233"/>
        <end position="252"/>
    </location>
</feature>
<dbReference type="Proteomes" id="UP001175000">
    <property type="component" value="Unassembled WGS sequence"/>
</dbReference>
<evidence type="ECO:0000313" key="3">
    <source>
        <dbReference type="Proteomes" id="UP001175000"/>
    </source>
</evidence>
<comment type="caution">
    <text evidence="2">The sequence shown here is derived from an EMBL/GenBank/DDBJ whole genome shotgun (WGS) entry which is preliminary data.</text>
</comment>
<accession>A0AA40BZJ5</accession>
<feature type="region of interest" description="Disordered" evidence="1">
    <location>
        <begin position="119"/>
        <end position="167"/>
    </location>
</feature>
<organism evidence="2 3">
    <name type="scientific">Immersiella caudata</name>
    <dbReference type="NCBI Taxonomy" id="314043"/>
    <lineage>
        <taxon>Eukaryota</taxon>
        <taxon>Fungi</taxon>
        <taxon>Dikarya</taxon>
        <taxon>Ascomycota</taxon>
        <taxon>Pezizomycotina</taxon>
        <taxon>Sordariomycetes</taxon>
        <taxon>Sordariomycetidae</taxon>
        <taxon>Sordariales</taxon>
        <taxon>Lasiosphaeriaceae</taxon>
        <taxon>Immersiella</taxon>
    </lineage>
</organism>
<protein>
    <recommendedName>
        <fullName evidence="4">C2H2-type domain-containing protein</fullName>
    </recommendedName>
</protein>
<feature type="region of interest" description="Disordered" evidence="1">
    <location>
        <begin position="357"/>
        <end position="385"/>
    </location>
</feature>
<proteinExistence type="predicted"/>
<reference evidence="2" key="1">
    <citation type="submission" date="2023-06" db="EMBL/GenBank/DDBJ databases">
        <title>Genome-scale phylogeny and comparative genomics of the fungal order Sordariales.</title>
        <authorList>
            <consortium name="Lawrence Berkeley National Laboratory"/>
            <person name="Hensen N."/>
            <person name="Bonometti L."/>
            <person name="Westerberg I."/>
            <person name="Brannstrom I.O."/>
            <person name="Guillou S."/>
            <person name="Cros-Aarteil S."/>
            <person name="Calhoun S."/>
            <person name="Haridas S."/>
            <person name="Kuo A."/>
            <person name="Mondo S."/>
            <person name="Pangilinan J."/>
            <person name="Riley R."/>
            <person name="Labutti K."/>
            <person name="Andreopoulos B."/>
            <person name="Lipzen A."/>
            <person name="Chen C."/>
            <person name="Yanf M."/>
            <person name="Daum C."/>
            <person name="Ng V."/>
            <person name="Clum A."/>
            <person name="Steindorff A."/>
            <person name="Ohm R."/>
            <person name="Martin F."/>
            <person name="Silar P."/>
            <person name="Natvig D."/>
            <person name="Lalanne C."/>
            <person name="Gautier V."/>
            <person name="Ament-Velasquez S.L."/>
            <person name="Kruys A."/>
            <person name="Hutchinson M.I."/>
            <person name="Powell A.J."/>
            <person name="Barry K."/>
            <person name="Miller A.N."/>
            <person name="Grigoriev I.V."/>
            <person name="Debuchy R."/>
            <person name="Gladieux P."/>
            <person name="Thoren M.H."/>
            <person name="Johannesson H."/>
        </authorList>
    </citation>
    <scope>NUCLEOTIDE SEQUENCE</scope>
    <source>
        <strain evidence="2">CBS 606.72</strain>
    </source>
</reference>
<keyword evidence="3" id="KW-1185">Reference proteome</keyword>
<evidence type="ECO:0008006" key="4">
    <source>
        <dbReference type="Google" id="ProtNLM"/>
    </source>
</evidence>
<feature type="region of interest" description="Disordered" evidence="1">
    <location>
        <begin position="13"/>
        <end position="45"/>
    </location>
</feature>
<dbReference type="EMBL" id="JAULSU010000004">
    <property type="protein sequence ID" value="KAK0619193.1"/>
    <property type="molecule type" value="Genomic_DNA"/>
</dbReference>
<gene>
    <name evidence="2" type="ORF">B0T14DRAFT_201721</name>
</gene>
<evidence type="ECO:0000256" key="1">
    <source>
        <dbReference type="SAM" id="MobiDB-lite"/>
    </source>
</evidence>
<feature type="compositionally biased region" description="Polar residues" evidence="1">
    <location>
        <begin position="32"/>
        <end position="45"/>
    </location>
</feature>
<sequence length="533" mass="59441">MSMSISSLSSAYSQCSDAVAGGPPKKGRRSRASNSNVSTDSIPNQMPKNLVASFVDIDEDELRREILELGQSNQELLFQNRKLLSDVRNTTGQIQRITLENQDLKRRLRVAEAKLRNEESHGITGTTATQPVGISKNGYVIPPAPKSSTPPSRKAASRKRRRVIHQRQPRRLSLAAINILSTWLNRHGKEAGPTENDIHLLSKQTGLKSKRVSRCLQHIRASYPSPIEQFLLSSSSDEAPSEGVPESETNYSQSSLFHSPFEQIQFPNPNTNTLEFPPPPLNLDLNGIDCVFSERFVVPGLENLAEAERSFNFIPDLDITWPEPDTTGSPDSTSPIADFTPHCPLPKPDHLELLRAPESPLPGSMPLPTHDQRSGKSFHRQKKANGPGTFQCTFCHVRLTESAWKRHEESQHLPRRKWTCLLTGPTVNGRCAFCERDPGSDDHHDHGRVGECAARDSEERSFLRKDGLAQHLMSFHGAQLRPDVVTAWEVPSERGEQDWVCGFCGGTLNGWDARATHLAAHFRQGMTMDSWEL</sequence>
<dbReference type="Gene3D" id="1.10.10.60">
    <property type="entry name" value="Homeodomain-like"/>
    <property type="match status" value="1"/>
</dbReference>
<evidence type="ECO:0000313" key="2">
    <source>
        <dbReference type="EMBL" id="KAK0619193.1"/>
    </source>
</evidence>
<feature type="compositionally biased region" description="Basic residues" evidence="1">
    <location>
        <begin position="155"/>
        <end position="167"/>
    </location>
</feature>
<feature type="compositionally biased region" description="Polar residues" evidence="1">
    <location>
        <begin position="123"/>
        <end position="132"/>
    </location>
</feature>
<dbReference type="AlphaFoldDB" id="A0AA40BZJ5"/>